<reference evidence="2" key="1">
    <citation type="journal article" date="2019" name="Int. J. Syst. Evol. Microbiol.">
        <title>The Global Catalogue of Microorganisms (GCM) 10K type strain sequencing project: providing services to taxonomists for standard genome sequencing and annotation.</title>
        <authorList>
            <consortium name="The Broad Institute Genomics Platform"/>
            <consortium name="The Broad Institute Genome Sequencing Center for Infectious Disease"/>
            <person name="Wu L."/>
            <person name="Ma J."/>
        </authorList>
    </citation>
    <scope>NUCLEOTIDE SEQUENCE [LARGE SCALE GENOMIC DNA]</scope>
    <source>
        <strain evidence="2">JCM 3146</strain>
    </source>
</reference>
<comment type="caution">
    <text evidence="1">The sequence shown here is derived from an EMBL/GenBank/DDBJ whole genome shotgun (WGS) entry which is preliminary data.</text>
</comment>
<keyword evidence="2" id="KW-1185">Reference proteome</keyword>
<dbReference type="EMBL" id="BAAABM010000024">
    <property type="protein sequence ID" value="GAA0340756.1"/>
    <property type="molecule type" value="Genomic_DNA"/>
</dbReference>
<gene>
    <name evidence="1" type="ORF">GCM10010151_32980</name>
</gene>
<accession>A0ABP3GCZ0</accession>
<evidence type="ECO:0000313" key="2">
    <source>
        <dbReference type="Proteomes" id="UP001501822"/>
    </source>
</evidence>
<proteinExistence type="predicted"/>
<protein>
    <submittedName>
        <fullName evidence="1">Uncharacterized protein</fullName>
    </submittedName>
</protein>
<sequence length="207" mass="22737">MPPTAAELHERIENSVRAAMTTAMRADPVGVPAAIEELLARQWLDPHSIAFLDRARALVLGSMTALTAVLGAHRPTAATEGALICQVCGTPGPCWTLRRIAEIVTAYFGGPPVIDRAEAWRRADAWLHRDNGRRMLVAIEDLDDLGYVARPVPYTPPVAPLPADDALLVIDAHTGRLTRWPRLPPARLADEYRDHLRRENPTRGELG</sequence>
<dbReference type="Proteomes" id="UP001501822">
    <property type="component" value="Unassembled WGS sequence"/>
</dbReference>
<name>A0ABP3GCZ0_9ACTN</name>
<evidence type="ECO:0000313" key="1">
    <source>
        <dbReference type="EMBL" id="GAA0340756.1"/>
    </source>
</evidence>
<dbReference type="RefSeq" id="WP_252811148.1">
    <property type="nucleotide sequence ID" value="NZ_BAAABM010000024.1"/>
</dbReference>
<organism evidence="1 2">
    <name type="scientific">Actinoallomurus spadix</name>
    <dbReference type="NCBI Taxonomy" id="79912"/>
    <lineage>
        <taxon>Bacteria</taxon>
        <taxon>Bacillati</taxon>
        <taxon>Actinomycetota</taxon>
        <taxon>Actinomycetes</taxon>
        <taxon>Streptosporangiales</taxon>
        <taxon>Thermomonosporaceae</taxon>
        <taxon>Actinoallomurus</taxon>
    </lineage>
</organism>